<evidence type="ECO:0000313" key="2">
    <source>
        <dbReference type="Proteomes" id="UP000283458"/>
    </source>
</evidence>
<proteinExistence type="predicted"/>
<dbReference type="Pfam" id="PF02831">
    <property type="entry name" value="gpW"/>
    <property type="match status" value="1"/>
</dbReference>
<accession>A0A418VWZ3</accession>
<dbReference type="SUPFAM" id="SSF64210">
    <property type="entry name" value="Head-to-tail joining protein W, gpW"/>
    <property type="match status" value="1"/>
</dbReference>
<dbReference type="EMBL" id="QYUL01000002">
    <property type="protein sequence ID" value="RJF81662.1"/>
    <property type="molecule type" value="Genomic_DNA"/>
</dbReference>
<name>A0A418VWZ3_9PROT</name>
<gene>
    <name evidence="1" type="ORF">D3877_16185</name>
</gene>
<keyword evidence="2" id="KW-1185">Reference proteome</keyword>
<reference evidence="1 2" key="1">
    <citation type="submission" date="2018-09" db="EMBL/GenBank/DDBJ databases">
        <authorList>
            <person name="Zhu H."/>
        </authorList>
    </citation>
    <scope>NUCLEOTIDE SEQUENCE [LARGE SCALE GENOMIC DNA]</scope>
    <source>
        <strain evidence="1 2">K2W22B-5</strain>
    </source>
</reference>
<dbReference type="InterPro" id="IPR004174">
    <property type="entry name" value="GpW"/>
</dbReference>
<dbReference type="AlphaFoldDB" id="A0A418VWZ3"/>
<dbReference type="Gene3D" id="3.30.1580.10">
    <property type="entry name" value="Head-to-tail joining protein W"/>
    <property type="match status" value="1"/>
</dbReference>
<protein>
    <submittedName>
        <fullName evidence="1">Phage head-tail adapter protein</fullName>
    </submittedName>
</protein>
<dbReference type="GO" id="GO:0019058">
    <property type="term" value="P:viral life cycle"/>
    <property type="evidence" value="ECO:0007669"/>
    <property type="project" value="InterPro"/>
</dbReference>
<evidence type="ECO:0000313" key="1">
    <source>
        <dbReference type="EMBL" id="RJF81662.1"/>
    </source>
</evidence>
<comment type="caution">
    <text evidence="1">The sequence shown here is derived from an EMBL/GenBank/DDBJ whole genome shotgun (WGS) entry which is preliminary data.</text>
</comment>
<dbReference type="OrthoDB" id="7279539at2"/>
<dbReference type="Proteomes" id="UP000283458">
    <property type="component" value="Unassembled WGS sequence"/>
</dbReference>
<dbReference type="InterPro" id="IPR036626">
    <property type="entry name" value="GpW_sf"/>
</dbReference>
<sequence length="85" mass="9035">MTDLNATILAGMSDTALRTALASLQKALIDLSLGQKAVTVSYTQGNGARSVSYGQTDSARITAQIVAIQTQLGIGRGRRPIHFRF</sequence>
<organism evidence="1 2">
    <name type="scientific">Azospirillum cavernae</name>
    <dbReference type="NCBI Taxonomy" id="2320860"/>
    <lineage>
        <taxon>Bacteria</taxon>
        <taxon>Pseudomonadati</taxon>
        <taxon>Pseudomonadota</taxon>
        <taxon>Alphaproteobacteria</taxon>
        <taxon>Rhodospirillales</taxon>
        <taxon>Azospirillaceae</taxon>
        <taxon>Azospirillum</taxon>
    </lineage>
</organism>
<dbReference type="RefSeq" id="WP_119831754.1">
    <property type="nucleotide sequence ID" value="NZ_QYUL01000002.1"/>
</dbReference>